<keyword evidence="2" id="KW-1185">Reference proteome</keyword>
<accession>A0A834HG92</accession>
<comment type="caution">
    <text evidence="1">The sequence shown here is derived from an EMBL/GenBank/DDBJ whole genome shotgun (WGS) entry which is preliminary data.</text>
</comment>
<evidence type="ECO:0000313" key="2">
    <source>
        <dbReference type="Proteomes" id="UP000626092"/>
    </source>
</evidence>
<dbReference type="AlphaFoldDB" id="A0A834HG92"/>
<dbReference type="EMBL" id="WJXA01000001">
    <property type="protein sequence ID" value="KAF7153218.1"/>
    <property type="molecule type" value="Genomic_DNA"/>
</dbReference>
<reference evidence="1" key="1">
    <citation type="submission" date="2019-11" db="EMBL/GenBank/DDBJ databases">
        <authorList>
            <person name="Liu Y."/>
            <person name="Hou J."/>
            <person name="Li T.-Q."/>
            <person name="Guan C.-H."/>
            <person name="Wu X."/>
            <person name="Wu H.-Z."/>
            <person name="Ling F."/>
            <person name="Zhang R."/>
            <person name="Shi X.-G."/>
            <person name="Ren J.-P."/>
            <person name="Chen E.-F."/>
            <person name="Sun J.-M."/>
        </authorList>
    </citation>
    <scope>NUCLEOTIDE SEQUENCE</scope>
    <source>
        <strain evidence="1">Adult_tree_wgs_1</strain>
        <tissue evidence="1">Leaves</tissue>
    </source>
</reference>
<sequence>MKSSIYLDFGDPNLPIGRCNHHLSDSYGSPRTRMKLVVEELEQLQDSKETDRKCMRLADQAVGQSLADEAQVMEKPKLLIPDHLLPHSSLNESQESFAAELLFFLVSFNDNAGC</sequence>
<protein>
    <submittedName>
        <fullName evidence="1">Uncharacterized protein</fullName>
    </submittedName>
</protein>
<dbReference type="Proteomes" id="UP000626092">
    <property type="component" value="Unassembled WGS sequence"/>
</dbReference>
<proteinExistence type="predicted"/>
<gene>
    <name evidence="1" type="ORF">RHSIM_Rhsim01G0228000</name>
</gene>
<evidence type="ECO:0000313" key="1">
    <source>
        <dbReference type="EMBL" id="KAF7153218.1"/>
    </source>
</evidence>
<name>A0A834HG92_RHOSS</name>
<organism evidence="1 2">
    <name type="scientific">Rhododendron simsii</name>
    <name type="common">Sims's rhododendron</name>
    <dbReference type="NCBI Taxonomy" id="118357"/>
    <lineage>
        <taxon>Eukaryota</taxon>
        <taxon>Viridiplantae</taxon>
        <taxon>Streptophyta</taxon>
        <taxon>Embryophyta</taxon>
        <taxon>Tracheophyta</taxon>
        <taxon>Spermatophyta</taxon>
        <taxon>Magnoliopsida</taxon>
        <taxon>eudicotyledons</taxon>
        <taxon>Gunneridae</taxon>
        <taxon>Pentapetalae</taxon>
        <taxon>asterids</taxon>
        <taxon>Ericales</taxon>
        <taxon>Ericaceae</taxon>
        <taxon>Ericoideae</taxon>
        <taxon>Rhodoreae</taxon>
        <taxon>Rhododendron</taxon>
    </lineage>
</organism>